<gene>
    <name evidence="1" type="ORF">DN062_01465</name>
</gene>
<evidence type="ECO:0000313" key="2">
    <source>
        <dbReference type="Proteomes" id="UP000250744"/>
    </source>
</evidence>
<accession>A0A364NRP5</accession>
<proteinExistence type="predicted"/>
<reference evidence="1 2" key="1">
    <citation type="submission" date="2018-06" db="EMBL/GenBank/DDBJ databases">
        <title>Nitrincola tibetense sp. nov., isolated from Lake XuguoCo on Tibetan Plateau.</title>
        <authorList>
            <person name="Xing P."/>
        </authorList>
    </citation>
    <scope>NUCLEOTIDE SEQUENCE [LARGE SCALE GENOMIC DNA]</scope>
    <source>
        <strain evidence="2">xg18</strain>
    </source>
</reference>
<dbReference type="InterPro" id="IPR021730">
    <property type="entry name" value="YdbH"/>
</dbReference>
<dbReference type="AlphaFoldDB" id="A0A364NRP5"/>
<name>A0A364NRP5_9GAMM</name>
<dbReference type="EMBL" id="QKRX01000001">
    <property type="protein sequence ID" value="RAU19778.1"/>
    <property type="molecule type" value="Genomic_DNA"/>
</dbReference>
<dbReference type="OrthoDB" id="9759996at2"/>
<evidence type="ECO:0000313" key="1">
    <source>
        <dbReference type="EMBL" id="RAU19778.1"/>
    </source>
</evidence>
<organism evidence="1 2">
    <name type="scientific">Nitrincola tibetensis</name>
    <dbReference type="NCBI Taxonomy" id="2219697"/>
    <lineage>
        <taxon>Bacteria</taxon>
        <taxon>Pseudomonadati</taxon>
        <taxon>Pseudomonadota</taxon>
        <taxon>Gammaproteobacteria</taxon>
        <taxon>Oceanospirillales</taxon>
        <taxon>Oceanospirillaceae</taxon>
        <taxon>Nitrincola</taxon>
    </lineage>
</organism>
<dbReference type="RefSeq" id="WP_112156865.1">
    <property type="nucleotide sequence ID" value="NZ_QKRX01000001.1"/>
</dbReference>
<keyword evidence="2" id="KW-1185">Reference proteome</keyword>
<dbReference type="Pfam" id="PF11739">
    <property type="entry name" value="YdbH-like"/>
    <property type="match status" value="1"/>
</dbReference>
<comment type="caution">
    <text evidence="1">The sequence shown here is derived from an EMBL/GenBank/DDBJ whole genome shotgun (WGS) entry which is preliminary data.</text>
</comment>
<sequence length="770" mass="86262">MKTLIYLCLSLLLLILALVASSVFFFPQITRHILPLWLEKQGFENIHFEMSPLATDQIYINQLCFSKSDIDQTLNACLNNSQLTFSLKPLLQRLSLPSLKVEHATLRIEQHGVSEQEAQFDLWLSEFINSEQLPLLPLEQLEIDKLAVEWRSPTQHYEVEGRLSLNAERWYSNLHVRQQGQSLIDAEIKVTQQLETYLLLSYEDNSLYEMSGNLAHKEDHWQLSLGHILHADVAMNWFQNQHAITIDLPEFKQAQLTGSTQIQIPDYWQGSLIDSLSNIQLDASLGLSLDLSTPHLQSQNAQVLLNATARIESGRLQAQLIEGASIHLNELAFGDFYTPTLYLQLLSNLELEFNLLHSDLWRYGSSRWIINGQQPRLKGLDDLQALPLLLTLEGGDANTGFKGHANIPSLRISPPGRTLPALSIEGPFKFNKTRDSITGSASVKTQDLPLQLDTNYQYSTQGSGFLNWTLARYSLQGQTQVLRRFLPELPAKLDLAQGNLTHNASLKFSANRWSLQANTELTSGVVNYGEIYAQGVNWKSQLSLDSSGQFQDQGNLLLEYANIGLPITSSGIHYQYRGNTSNTNTHQLSLESQKLFLLGGEIYLPAIQVNPLNPNTIFLVSIRDIQLSSILELYAQQGLYGEGTIDGQLPIQITPLGITITRGNLGSVIPGVIRYTPSHGVGAAASSNFGLRLALDALTDLRYTLLDLEVNYQPSGDAHLVARLQGNNPNWQQGRPIDLTLSVEENILDLLNALQISNRITDSLDRRFRR</sequence>
<dbReference type="Proteomes" id="UP000250744">
    <property type="component" value="Unassembled WGS sequence"/>
</dbReference>
<protein>
    <submittedName>
        <fullName evidence="1">Uncharacterized protein</fullName>
    </submittedName>
</protein>